<comment type="caution">
    <text evidence="2">The sequence shown here is derived from an EMBL/GenBank/DDBJ whole genome shotgun (WGS) entry which is preliminary data.</text>
</comment>
<sequence>MILNSRYLIRTRAARMLAFAALCGASQLLNACGPAGQKSAGHEMVFEDTIPCADCPGIIMQVSFDTADHTYKRTMTYLEATEDGKDATFTTSGSYIIEKGYKENKNALLYVLQAPPSGGEQVFLAAGDSAITALDGNREIIQSGLNFTLRKKE</sequence>
<feature type="chain" id="PRO_5020374557" evidence="1">
    <location>
        <begin position="32"/>
        <end position="153"/>
    </location>
</feature>
<dbReference type="AlphaFoldDB" id="A0A4V2UTB4"/>
<reference evidence="2 3" key="1">
    <citation type="submission" date="2019-03" db="EMBL/GenBank/DDBJ databases">
        <title>Genomic Encyclopedia of Type Strains, Phase IV (KMG-IV): sequencing the most valuable type-strain genomes for metagenomic binning, comparative biology and taxonomic classification.</title>
        <authorList>
            <person name="Goeker M."/>
        </authorList>
    </citation>
    <scope>NUCLEOTIDE SEQUENCE [LARGE SCALE GENOMIC DNA]</scope>
    <source>
        <strain evidence="2 3">DSM 21100</strain>
    </source>
</reference>
<keyword evidence="1" id="KW-0732">Signal</keyword>
<keyword evidence="3" id="KW-1185">Reference proteome</keyword>
<dbReference type="InterPro" id="IPR007298">
    <property type="entry name" value="Cu-R_lipoprotein_NlpE"/>
</dbReference>
<dbReference type="RefSeq" id="WP_132130382.1">
    <property type="nucleotide sequence ID" value="NZ_CP042432.1"/>
</dbReference>
<dbReference type="OrthoDB" id="5348860at2"/>
<protein>
    <submittedName>
        <fullName evidence="2">NlpE-like protein</fullName>
    </submittedName>
</protein>
<evidence type="ECO:0000256" key="1">
    <source>
        <dbReference type="SAM" id="SignalP"/>
    </source>
</evidence>
<proteinExistence type="predicted"/>
<accession>A0A4V2UTB4</accession>
<dbReference type="Proteomes" id="UP000295807">
    <property type="component" value="Unassembled WGS sequence"/>
</dbReference>
<dbReference type="EMBL" id="SMAD01000014">
    <property type="protein sequence ID" value="TCS85168.1"/>
    <property type="molecule type" value="Genomic_DNA"/>
</dbReference>
<name>A0A4V2UTB4_9SPHI</name>
<dbReference type="Pfam" id="PF04170">
    <property type="entry name" value="NlpE"/>
    <property type="match status" value="1"/>
</dbReference>
<evidence type="ECO:0000313" key="2">
    <source>
        <dbReference type="EMBL" id="TCS85168.1"/>
    </source>
</evidence>
<feature type="signal peptide" evidence="1">
    <location>
        <begin position="1"/>
        <end position="31"/>
    </location>
</feature>
<gene>
    <name evidence="2" type="ORF">EDD80_11438</name>
</gene>
<evidence type="ECO:0000313" key="3">
    <source>
        <dbReference type="Proteomes" id="UP000295807"/>
    </source>
</evidence>
<dbReference type="Gene3D" id="2.40.128.640">
    <property type="match status" value="1"/>
</dbReference>
<organism evidence="2 3">
    <name type="scientific">Anseongella ginsenosidimutans</name>
    <dbReference type="NCBI Taxonomy" id="496056"/>
    <lineage>
        <taxon>Bacteria</taxon>
        <taxon>Pseudomonadati</taxon>
        <taxon>Bacteroidota</taxon>
        <taxon>Sphingobacteriia</taxon>
        <taxon>Sphingobacteriales</taxon>
        <taxon>Sphingobacteriaceae</taxon>
        <taxon>Anseongella</taxon>
    </lineage>
</organism>